<dbReference type="PROSITE" id="PS52019">
    <property type="entry name" value="PKS_MFAS_DH"/>
    <property type="match status" value="1"/>
</dbReference>
<dbReference type="RefSeq" id="WP_074999439.1">
    <property type="nucleotide sequence ID" value="NZ_FOGO01000003.1"/>
</dbReference>
<dbReference type="InterPro" id="IPR049900">
    <property type="entry name" value="PKS_mFAS_DH"/>
</dbReference>
<dbReference type="Pfam" id="PF00107">
    <property type="entry name" value="ADH_zinc_N"/>
    <property type="match status" value="1"/>
</dbReference>
<evidence type="ECO:0000256" key="6">
    <source>
        <dbReference type="ARBA" id="ARBA00023194"/>
    </source>
</evidence>
<protein>
    <submittedName>
        <fullName evidence="14">Phthiocerol/phenolphthiocerol synthesis type-I polyketide synthase C</fullName>
    </submittedName>
</protein>
<dbReference type="InterPro" id="IPR001227">
    <property type="entry name" value="Ac_transferase_dom_sf"/>
</dbReference>
<dbReference type="InterPro" id="IPR042104">
    <property type="entry name" value="PKS_dehydratase_sf"/>
</dbReference>
<dbReference type="InterPro" id="IPR016039">
    <property type="entry name" value="Thiolase-like"/>
</dbReference>
<dbReference type="SUPFAM" id="SSF51735">
    <property type="entry name" value="NAD(P)-binding Rossmann-fold domains"/>
    <property type="match status" value="3"/>
</dbReference>
<dbReference type="InterPro" id="IPR049552">
    <property type="entry name" value="PKS_DH_N"/>
</dbReference>
<dbReference type="OrthoDB" id="9778690at2"/>
<evidence type="ECO:0000256" key="3">
    <source>
        <dbReference type="ARBA" id="ARBA00022553"/>
    </source>
</evidence>
<dbReference type="Pfam" id="PF00109">
    <property type="entry name" value="ketoacyl-synt"/>
    <property type="match status" value="1"/>
</dbReference>
<feature type="domain" description="Ketosynthase family 3 (KS3)" evidence="12">
    <location>
        <begin position="6"/>
        <end position="421"/>
    </location>
</feature>
<keyword evidence="3" id="KW-0597">Phosphoprotein</keyword>
<dbReference type="SUPFAM" id="SSF53901">
    <property type="entry name" value="Thiolase-like"/>
    <property type="match status" value="1"/>
</dbReference>
<dbReference type="PROSITE" id="PS50075">
    <property type="entry name" value="CARRIER"/>
    <property type="match status" value="1"/>
</dbReference>
<feature type="region of interest" description="C-terminal hotdog fold" evidence="9">
    <location>
        <begin position="1038"/>
        <end position="1178"/>
    </location>
</feature>
<dbReference type="SUPFAM" id="SSF52151">
    <property type="entry name" value="FabD/lysophospholipase-like"/>
    <property type="match status" value="1"/>
</dbReference>
<dbReference type="InterPro" id="IPR020807">
    <property type="entry name" value="PKS_DH"/>
</dbReference>
<feature type="region of interest" description="N-terminal hotdog fold" evidence="9">
    <location>
        <begin position="880"/>
        <end position="1027"/>
    </location>
</feature>
<dbReference type="Pfam" id="PF00550">
    <property type="entry name" value="PP-binding"/>
    <property type="match status" value="1"/>
</dbReference>
<dbReference type="SMART" id="SM00823">
    <property type="entry name" value="PKS_PP"/>
    <property type="match status" value="1"/>
</dbReference>
<feature type="region of interest" description="Disordered" evidence="10">
    <location>
        <begin position="2049"/>
        <end position="2072"/>
    </location>
</feature>
<evidence type="ECO:0000256" key="1">
    <source>
        <dbReference type="ARBA" id="ARBA00004792"/>
    </source>
</evidence>
<evidence type="ECO:0000256" key="2">
    <source>
        <dbReference type="ARBA" id="ARBA00022450"/>
    </source>
</evidence>
<dbReference type="GO" id="GO:0016491">
    <property type="term" value="F:oxidoreductase activity"/>
    <property type="evidence" value="ECO:0007669"/>
    <property type="project" value="InterPro"/>
</dbReference>
<dbReference type="InterPro" id="IPR032821">
    <property type="entry name" value="PKS_assoc"/>
</dbReference>
<dbReference type="InterPro" id="IPR020806">
    <property type="entry name" value="PKS_PP-bd"/>
</dbReference>
<dbReference type="InterPro" id="IPR016036">
    <property type="entry name" value="Malonyl_transacylase_ACP-bd"/>
</dbReference>
<feature type="region of interest" description="Disordered" evidence="10">
    <location>
        <begin position="423"/>
        <end position="459"/>
    </location>
</feature>
<evidence type="ECO:0000313" key="15">
    <source>
        <dbReference type="Proteomes" id="UP000182841"/>
    </source>
</evidence>
<dbReference type="GO" id="GO:0004312">
    <property type="term" value="F:fatty acid synthase activity"/>
    <property type="evidence" value="ECO:0007669"/>
    <property type="project" value="TreeGrafter"/>
</dbReference>
<dbReference type="PANTHER" id="PTHR43775">
    <property type="entry name" value="FATTY ACID SYNTHASE"/>
    <property type="match status" value="1"/>
</dbReference>
<feature type="compositionally biased region" description="Low complexity" evidence="10">
    <location>
        <begin position="2061"/>
        <end position="2072"/>
    </location>
</feature>
<feature type="region of interest" description="Disordered" evidence="10">
    <location>
        <begin position="993"/>
        <end position="1012"/>
    </location>
</feature>
<keyword evidence="6" id="KW-0045">Antibiotic biosynthesis</keyword>
<evidence type="ECO:0000259" key="13">
    <source>
        <dbReference type="PROSITE" id="PS52019"/>
    </source>
</evidence>
<gene>
    <name evidence="14" type="ORF">SAMN05421870_103162</name>
</gene>
<keyword evidence="5" id="KW-0521">NADP</keyword>
<dbReference type="InterPro" id="IPR020841">
    <property type="entry name" value="PKS_Beta-ketoAc_synthase_dom"/>
</dbReference>
<keyword evidence="2" id="KW-0596">Phosphopantetheine</keyword>
<dbReference type="SUPFAM" id="SSF55048">
    <property type="entry name" value="Probable ACP-binding domain of malonyl-CoA ACP transacylase"/>
    <property type="match status" value="1"/>
</dbReference>
<keyword evidence="4" id="KW-0808">Transferase</keyword>
<dbReference type="InterPro" id="IPR014030">
    <property type="entry name" value="Ketoacyl_synth_N"/>
</dbReference>
<evidence type="ECO:0000256" key="9">
    <source>
        <dbReference type="PROSITE-ProRule" id="PRU01363"/>
    </source>
</evidence>
<feature type="active site" description="Proton donor; for dehydratase activity" evidence="9">
    <location>
        <position position="1105"/>
    </location>
</feature>
<sequence>MSDADSDAVAVVGMAGRFPKAPDTETFWELLIRGGDAVGPVPPERWDPAEVFDATREIQRVGAFLEDIDAFDPGFFTISPREAEVLDPQQRLMLETTWRALEDAGAPAAGLRGSRTGVYVGGLWHDYELLRKDRGAAVTQHSIVGNSLDIVSSRVSYHLGLTGPSLTVMSSCSSSLVAVHQACQALRSGEIEGALVGGSNLMLTPEVTVGLTHFGGLSPTGRCHAFGADADGFVRGEGVAVVYLKRLADALRAGDRIRAVVAASAVNNDGGGESLVTPHPAAQRDLLRGVYASGRIPLDRLAYVEAHGTGTARGDAAEAQALGEVLGAARPGRALHIGSVKTNIGHLEPAAGLAGLVKAVLALEHGTVPPSLHAQQPNPAIDFAGLNLAVARDPLPLEPGSFLGVNSFGWGGTNAHAVVTTPQAATAQPPARAAHPAPVRAPEEESPTAPEAPGATARPEADEPFLLPVSGHTPQALEERTRGIREQLAAGTSAPELARAMAWHRDHFAERRALLGPGLAEVARGRAGRRGKVAFVFPGQGAQWTGMGAGLYGHDAAFTRAMDRCARALAPHAPRDVREMVTGGPPPRDVAEVQPALWAMSVSLAAAWRAAGVEPDVVVGHSQGEIAAATVAGVLSPEDGALVVCRRSDLLREIAGGGRMLAVDLAPDAARQAVEGFEGLVEPAVYNGPRSCVLSGDADSVLLLREILEADGVFCRLVDVDYGSHSPQVDPLVPRIREALAAVAPGPADTPLFSTVDLTWLDGPEADARYWAGNLRRPVRFAEAVDTLIDEDVTHLVEVSPHPGLGAALRQLAEERPEPPVVLGTLRRDEGERIDLIRAFGEAYVSGLPALGPRPARRPDAVPPPYPFQRERYWVAPGRHSGVRSGRLALAEVPSTAVGAWEGAVELDTGTHPWLADHRVHGTVLFPAGGFLALLHQALHGGARAAGSAGQGTPVLRDVELTGALPVGEDPVRTALVWRPGPGDSGVLEVRSREAAATGSAPGADAGAGSGWTRHCRATASRGGAAPTGGFPEHLLEAPPLEADVFYRDCAAKGLDYGPAFRPVVGGHIAEAVSSAGREALVRLELPPGSRSGTLSGTPHPVLWDGVLQAALVVCDGPVLPRRVRRAAVALTDADEMWVHAGPGADGGVDLALFDTGRRPLGRLEGVLLAALPGGAGSPAETGRLTYRMRFVPRERPAVPAAEPGGTAAEPGGASEAGGLPGRVVARGRPGVLPDATGQDLAGADTVVFVAPEEGRGGLLELAALVRRCADENPSVRLAVVVRRGDPDAGLYPGFVAVVQAEYPQFGTRLIETDTFGADLVAELAAAEDRVVLSGGERLVGERVSGGAPAADPPWRTGSGTQPFRLGTPRPGDLSALGARPLERPRPGPGQVEVAVEAASLNFIDVMKAMGVYPDASADRDLLGLDCAGTVTAVGPGVGTVAVGERVAACGFGVLASHALVEARHTARIPRELTAVQAAALPMVLVTAWHALMEVARLEPGETVLVHSATGGLGLAALHVARLAGAEVLATAGTEEKREQLRTWGVEHVFDSRTLEWAEGVRAATRGRGVDVVLNSLPGAAIPLGLEALAEDGRFVEAGKRDIHQDTSIGLGAFRKAVSFTAVDIAGLLRRRPERFASLLATVWGRVTGGELLPLPVREMPFTEAQDAFRTLSRGQHIGKLVLTGPAGSGTVTVAPQPLPEGRFRASGSYLITGGLGALGMSLAEHLAASGAGALALVGRSAPRDPARVEALRERGVRVGVWSADVADEARMRTVLAEVRAQLPPLRGVFHAAGVLADATVANLDCALLTRALRPKADGARVLHELTEGDALDVFVLFSSAAAFVGTAGQAAYAAANSSLDALAAERRAAGLPALSVQWGPVSGAGLAAGAGRGDRLAARGLGSLPAEVCWQALRRYLEADEVQVACLDLDPQRWLESYPAAAALASWQPLAGTGGTVAPTELRSIPAGRRRDVVEAEVRRTAAAVLRLAPEKLPHDVPLRALGLDSLMSLELRNKLEAFLGVRLSPTLLWKYGTLARLGPALSALVEAEPETGPGPRPSAAPAAYEAGAHG</sequence>
<keyword evidence="8" id="KW-0012">Acyltransferase</keyword>
<dbReference type="Pfam" id="PF08659">
    <property type="entry name" value="KR"/>
    <property type="match status" value="1"/>
</dbReference>
<reference evidence="15" key="1">
    <citation type="submission" date="2016-10" db="EMBL/GenBank/DDBJ databases">
        <authorList>
            <person name="Varghese N."/>
            <person name="Submissions S."/>
        </authorList>
    </citation>
    <scope>NUCLEOTIDE SEQUENCE [LARGE SCALE GENOMIC DNA]</scope>
    <source>
        <strain evidence="15">CGMCC 4.6825</strain>
    </source>
</reference>
<name>A0A1H9QWQ2_9ACTN</name>
<dbReference type="Gene3D" id="3.90.180.10">
    <property type="entry name" value="Medium-chain alcohol dehydrogenases, catalytic domain"/>
    <property type="match status" value="1"/>
</dbReference>
<dbReference type="FunFam" id="3.40.50.720:FF:000209">
    <property type="entry name" value="Polyketide synthase Pks12"/>
    <property type="match status" value="1"/>
</dbReference>
<dbReference type="InterPro" id="IPR014031">
    <property type="entry name" value="Ketoacyl_synth_C"/>
</dbReference>
<evidence type="ECO:0000256" key="5">
    <source>
        <dbReference type="ARBA" id="ARBA00022857"/>
    </source>
</evidence>
<dbReference type="GO" id="GO:0006633">
    <property type="term" value="P:fatty acid biosynthetic process"/>
    <property type="evidence" value="ECO:0007669"/>
    <property type="project" value="TreeGrafter"/>
</dbReference>
<evidence type="ECO:0000256" key="4">
    <source>
        <dbReference type="ARBA" id="ARBA00022679"/>
    </source>
</evidence>
<dbReference type="InterPro" id="IPR011032">
    <property type="entry name" value="GroES-like_sf"/>
</dbReference>
<dbReference type="Pfam" id="PF16197">
    <property type="entry name" value="KAsynt_C_assoc"/>
    <property type="match status" value="1"/>
</dbReference>
<evidence type="ECO:0000259" key="12">
    <source>
        <dbReference type="PROSITE" id="PS52004"/>
    </source>
</evidence>
<keyword evidence="15" id="KW-1185">Reference proteome</keyword>
<dbReference type="PROSITE" id="PS52004">
    <property type="entry name" value="KS3_2"/>
    <property type="match status" value="1"/>
</dbReference>
<feature type="compositionally biased region" description="Low complexity" evidence="10">
    <location>
        <begin position="1198"/>
        <end position="1214"/>
    </location>
</feature>
<dbReference type="Gene3D" id="3.10.129.110">
    <property type="entry name" value="Polyketide synthase dehydratase"/>
    <property type="match status" value="1"/>
</dbReference>
<accession>A0A1H9QWQ2</accession>
<dbReference type="InterPro" id="IPR049551">
    <property type="entry name" value="PKS_DH_C"/>
</dbReference>
<evidence type="ECO:0000256" key="10">
    <source>
        <dbReference type="SAM" id="MobiDB-lite"/>
    </source>
</evidence>
<dbReference type="InterPro" id="IPR006162">
    <property type="entry name" value="Ppantetheine_attach_site"/>
</dbReference>
<dbReference type="InterPro" id="IPR009081">
    <property type="entry name" value="PP-bd_ACP"/>
</dbReference>
<dbReference type="PANTHER" id="PTHR43775:SF37">
    <property type="entry name" value="SI:DKEY-61P9.11"/>
    <property type="match status" value="1"/>
</dbReference>
<dbReference type="Gene3D" id="3.40.47.10">
    <property type="match status" value="1"/>
</dbReference>
<dbReference type="InterPro" id="IPR036291">
    <property type="entry name" value="NAD(P)-bd_dom_sf"/>
</dbReference>
<dbReference type="InterPro" id="IPR014043">
    <property type="entry name" value="Acyl_transferase_dom"/>
</dbReference>
<dbReference type="InterPro" id="IPR016035">
    <property type="entry name" value="Acyl_Trfase/lysoPLipase"/>
</dbReference>
<dbReference type="SUPFAM" id="SSF47336">
    <property type="entry name" value="ACP-like"/>
    <property type="match status" value="1"/>
</dbReference>
<feature type="compositionally biased region" description="Low complexity" evidence="10">
    <location>
        <begin position="995"/>
        <end position="1007"/>
    </location>
</feature>
<dbReference type="SMART" id="SM00829">
    <property type="entry name" value="PKS_ER"/>
    <property type="match status" value="1"/>
</dbReference>
<dbReference type="GO" id="GO:0031177">
    <property type="term" value="F:phosphopantetheine binding"/>
    <property type="evidence" value="ECO:0007669"/>
    <property type="project" value="InterPro"/>
</dbReference>
<organism evidence="14 15">
    <name type="scientific">Streptomyces qinglanensis</name>
    <dbReference type="NCBI Taxonomy" id="943816"/>
    <lineage>
        <taxon>Bacteria</taxon>
        <taxon>Bacillati</taxon>
        <taxon>Actinomycetota</taxon>
        <taxon>Actinomycetes</taxon>
        <taxon>Kitasatosporales</taxon>
        <taxon>Streptomycetaceae</taxon>
        <taxon>Streptomyces</taxon>
    </lineage>
</organism>
<feature type="compositionally biased region" description="Low complexity" evidence="10">
    <location>
        <begin position="447"/>
        <end position="458"/>
    </location>
</feature>
<feature type="domain" description="Carrier" evidence="11">
    <location>
        <begin position="1973"/>
        <end position="2047"/>
    </location>
</feature>
<dbReference type="InterPro" id="IPR020843">
    <property type="entry name" value="ER"/>
</dbReference>
<dbReference type="SMART" id="SM01294">
    <property type="entry name" value="PKS_PP_betabranch"/>
    <property type="match status" value="1"/>
</dbReference>
<proteinExistence type="predicted"/>
<dbReference type="Pfam" id="PF00698">
    <property type="entry name" value="Acyl_transf_1"/>
    <property type="match status" value="1"/>
</dbReference>
<dbReference type="Gene3D" id="1.10.1200.10">
    <property type="entry name" value="ACP-like"/>
    <property type="match status" value="1"/>
</dbReference>
<dbReference type="SMART" id="SM00822">
    <property type="entry name" value="PKS_KR"/>
    <property type="match status" value="1"/>
</dbReference>
<feature type="active site" description="Proton acceptor; for dehydratase activity" evidence="9">
    <location>
        <position position="918"/>
    </location>
</feature>
<dbReference type="InterPro" id="IPR036736">
    <property type="entry name" value="ACP-like_sf"/>
</dbReference>
<dbReference type="EMBL" id="FOGO01000003">
    <property type="protein sequence ID" value="SER64902.1"/>
    <property type="molecule type" value="Genomic_DNA"/>
</dbReference>
<dbReference type="InterPro" id="IPR013149">
    <property type="entry name" value="ADH-like_C"/>
</dbReference>
<evidence type="ECO:0000256" key="8">
    <source>
        <dbReference type="ARBA" id="ARBA00023315"/>
    </source>
</evidence>
<dbReference type="Gene3D" id="3.40.366.10">
    <property type="entry name" value="Malonyl-Coenzyme A Acyl Carrier Protein, domain 2"/>
    <property type="match status" value="1"/>
</dbReference>
<evidence type="ECO:0000313" key="14">
    <source>
        <dbReference type="EMBL" id="SER64902.1"/>
    </source>
</evidence>
<dbReference type="Pfam" id="PF14765">
    <property type="entry name" value="PS-DH"/>
    <property type="match status" value="1"/>
</dbReference>
<evidence type="ECO:0000256" key="7">
    <source>
        <dbReference type="ARBA" id="ARBA00023268"/>
    </source>
</evidence>
<feature type="region of interest" description="Disordered" evidence="10">
    <location>
        <begin position="1198"/>
        <end position="1223"/>
    </location>
</feature>
<dbReference type="PROSITE" id="PS00012">
    <property type="entry name" value="PHOSPHOPANTETHEINE"/>
    <property type="match status" value="1"/>
</dbReference>
<feature type="compositionally biased region" description="Low complexity" evidence="10">
    <location>
        <begin position="423"/>
        <end position="440"/>
    </location>
</feature>
<dbReference type="Gene3D" id="3.40.50.720">
    <property type="entry name" value="NAD(P)-binding Rossmann-like Domain"/>
    <property type="match status" value="3"/>
</dbReference>
<dbReference type="SUPFAM" id="SSF50129">
    <property type="entry name" value="GroES-like"/>
    <property type="match status" value="1"/>
</dbReference>
<dbReference type="InterPro" id="IPR013154">
    <property type="entry name" value="ADH-like_N"/>
</dbReference>
<dbReference type="InterPro" id="IPR013968">
    <property type="entry name" value="PKS_KR"/>
</dbReference>
<dbReference type="SMART" id="SM00826">
    <property type="entry name" value="PKS_DH"/>
    <property type="match status" value="1"/>
</dbReference>
<comment type="pathway">
    <text evidence="1">Antibiotic biosynthesis.</text>
</comment>
<dbReference type="CDD" id="cd00833">
    <property type="entry name" value="PKS"/>
    <property type="match status" value="1"/>
</dbReference>
<dbReference type="Pfam" id="PF02801">
    <property type="entry name" value="Ketoacyl-synt_C"/>
    <property type="match status" value="1"/>
</dbReference>
<keyword evidence="7" id="KW-0511">Multifunctional enzyme</keyword>
<dbReference type="InterPro" id="IPR057326">
    <property type="entry name" value="KR_dom"/>
</dbReference>
<dbReference type="SMART" id="SM00825">
    <property type="entry name" value="PKS_KS"/>
    <property type="match status" value="1"/>
</dbReference>
<dbReference type="Proteomes" id="UP000182841">
    <property type="component" value="Unassembled WGS sequence"/>
</dbReference>
<dbReference type="Pfam" id="PF21089">
    <property type="entry name" value="PKS_DH_N"/>
    <property type="match status" value="1"/>
</dbReference>
<feature type="region of interest" description="Disordered" evidence="10">
    <location>
        <begin position="1343"/>
        <end position="1372"/>
    </location>
</feature>
<dbReference type="SMART" id="SM00827">
    <property type="entry name" value="PKS_AT"/>
    <property type="match status" value="1"/>
</dbReference>
<dbReference type="InterPro" id="IPR050091">
    <property type="entry name" value="PKS_NRPS_Biosynth_Enz"/>
</dbReference>
<evidence type="ECO:0000259" key="11">
    <source>
        <dbReference type="PROSITE" id="PS50075"/>
    </source>
</evidence>
<dbReference type="GO" id="GO:0017000">
    <property type="term" value="P:antibiotic biosynthetic process"/>
    <property type="evidence" value="ECO:0007669"/>
    <property type="project" value="UniProtKB-KW"/>
</dbReference>
<feature type="domain" description="PKS/mFAS DH" evidence="13">
    <location>
        <begin position="880"/>
        <end position="1178"/>
    </location>
</feature>
<dbReference type="Gene3D" id="3.30.70.3290">
    <property type="match status" value="1"/>
</dbReference>
<dbReference type="Pfam" id="PF08240">
    <property type="entry name" value="ADH_N"/>
    <property type="match status" value="1"/>
</dbReference>
<dbReference type="CDD" id="cd05195">
    <property type="entry name" value="enoyl_red"/>
    <property type="match status" value="1"/>
</dbReference>